<dbReference type="Proteomes" id="UP000037904">
    <property type="component" value="Unassembled WGS sequence"/>
</dbReference>
<keyword evidence="1" id="KW-0808">Transferase</keyword>
<keyword evidence="1" id="KW-0418">Kinase</keyword>
<evidence type="ECO:0000313" key="2">
    <source>
        <dbReference type="Proteomes" id="UP000037904"/>
    </source>
</evidence>
<accession>A0A0N0DHR0</accession>
<name>A0A0N0DHR0_FUSLA</name>
<protein>
    <submittedName>
        <fullName evidence="1">Protein kinase protein</fullName>
    </submittedName>
</protein>
<gene>
    <name evidence="1" type="ORF">FLAG1_01142</name>
</gene>
<reference evidence="1 2" key="1">
    <citation type="submission" date="2015-04" db="EMBL/GenBank/DDBJ databases">
        <title>The draft genome sequence of Fusarium langsethiae, a T-2/HT-2 mycotoxin producer.</title>
        <authorList>
            <person name="Lysoe E."/>
            <person name="Divon H.H."/>
            <person name="Terzi V."/>
            <person name="Orru L."/>
            <person name="Lamontanara A."/>
            <person name="Kolseth A.-K."/>
            <person name="Frandsen R.J."/>
            <person name="Nielsen K."/>
            <person name="Thrane U."/>
        </authorList>
    </citation>
    <scope>NUCLEOTIDE SEQUENCE [LARGE SCALE GENOMIC DNA]</scope>
    <source>
        <strain evidence="1 2">Fl201059</strain>
    </source>
</reference>
<dbReference type="GO" id="GO:0016301">
    <property type="term" value="F:kinase activity"/>
    <property type="evidence" value="ECO:0007669"/>
    <property type="project" value="UniProtKB-KW"/>
</dbReference>
<evidence type="ECO:0000313" key="1">
    <source>
        <dbReference type="EMBL" id="KPA45825.1"/>
    </source>
</evidence>
<dbReference type="EMBL" id="JXCE01000009">
    <property type="protein sequence ID" value="KPA45825.1"/>
    <property type="molecule type" value="Genomic_DNA"/>
</dbReference>
<keyword evidence="2" id="KW-1185">Reference proteome</keyword>
<comment type="caution">
    <text evidence="1">The sequence shown here is derived from an EMBL/GenBank/DDBJ whole genome shotgun (WGS) entry which is preliminary data.</text>
</comment>
<proteinExistence type="predicted"/>
<dbReference type="OrthoDB" id="5404599at2759"/>
<dbReference type="AlphaFoldDB" id="A0A0N0DHR0"/>
<sequence>MPFNHPDGDKHRWFRNMEIEEVDNTSWILGGALISRYDSKPPQPYWEDDQGFYYTMTEAPDPKPITQRVSDSCPITDFTRNYIAEAYLQLSKWHNDRICGVDGGNVAHHWLAREAQGQDSSYNHEVIVKNFEDIGMYCSEFVFAHNHMMPLSFMVDEKQGLLGIFMWDEAGFVPKDWVRTMTRSNAFTESSAVVHHYGWTEGDKDEWCFFIETALIEKGFREFWDKYVRWRAGLLN</sequence>
<organism evidence="1 2">
    <name type="scientific">Fusarium langsethiae</name>
    <dbReference type="NCBI Taxonomy" id="179993"/>
    <lineage>
        <taxon>Eukaryota</taxon>
        <taxon>Fungi</taxon>
        <taxon>Dikarya</taxon>
        <taxon>Ascomycota</taxon>
        <taxon>Pezizomycotina</taxon>
        <taxon>Sordariomycetes</taxon>
        <taxon>Hypocreomycetidae</taxon>
        <taxon>Hypocreales</taxon>
        <taxon>Nectriaceae</taxon>
        <taxon>Fusarium</taxon>
    </lineage>
</organism>